<reference evidence="2 3" key="1">
    <citation type="submission" date="2019-02" db="EMBL/GenBank/DDBJ databases">
        <title>Deep-cultivation of Planctomycetes and their phenomic and genomic characterization uncovers novel biology.</title>
        <authorList>
            <person name="Wiegand S."/>
            <person name="Jogler M."/>
            <person name="Boedeker C."/>
            <person name="Pinto D."/>
            <person name="Vollmers J."/>
            <person name="Rivas-Marin E."/>
            <person name="Kohn T."/>
            <person name="Peeters S.H."/>
            <person name="Heuer A."/>
            <person name="Rast P."/>
            <person name="Oberbeckmann S."/>
            <person name="Bunk B."/>
            <person name="Jeske O."/>
            <person name="Meyerdierks A."/>
            <person name="Storesund J.E."/>
            <person name="Kallscheuer N."/>
            <person name="Luecker S."/>
            <person name="Lage O.M."/>
            <person name="Pohl T."/>
            <person name="Merkel B.J."/>
            <person name="Hornburger P."/>
            <person name="Mueller R.-W."/>
            <person name="Bruemmer F."/>
            <person name="Labrenz M."/>
            <person name="Spormann A.M."/>
            <person name="Op den Camp H."/>
            <person name="Overmann J."/>
            <person name="Amann R."/>
            <person name="Jetten M.S.M."/>
            <person name="Mascher T."/>
            <person name="Medema M.H."/>
            <person name="Devos D.P."/>
            <person name="Kaster A.-K."/>
            <person name="Ovreas L."/>
            <person name="Rohde M."/>
            <person name="Galperin M.Y."/>
            <person name="Jogler C."/>
        </authorList>
    </citation>
    <scope>NUCLEOTIDE SEQUENCE [LARGE SCALE GENOMIC DNA]</scope>
    <source>
        <strain evidence="2 3">Mal4</strain>
    </source>
</reference>
<sequence length="228" mass="25060">MTNVPLSTSDRDLLRQLRRLGAATVRELCESCDVTATAIRQRLGRLESAALVEKEIVRHGRGRPRNCYKLTDNGLQQLGENYAELAQLLWEQLANIDDPGIRGKLIDSLRSAMVERYGSSVDGATLKDRIRQLGAALAQRGADVEIDDREAGEGGLPILRENNCPYHRLAAADGTICELEQSVFESVLDAEVELTACCMDGHHCCEFEVTERSGHEEVSAVSPGSEPR</sequence>
<protein>
    <submittedName>
        <fullName evidence="2">MarR family protein</fullName>
    </submittedName>
</protein>
<proteinExistence type="predicted"/>
<dbReference type="KEGG" id="mri:Mal4_57790"/>
<dbReference type="InterPro" id="IPR036388">
    <property type="entry name" value="WH-like_DNA-bd_sf"/>
</dbReference>
<dbReference type="InterPro" id="IPR011991">
    <property type="entry name" value="ArsR-like_HTH"/>
</dbReference>
<dbReference type="Proteomes" id="UP000320496">
    <property type="component" value="Chromosome"/>
</dbReference>
<dbReference type="Gene3D" id="1.10.10.10">
    <property type="entry name" value="Winged helix-like DNA-binding domain superfamily/Winged helix DNA-binding domain"/>
    <property type="match status" value="1"/>
</dbReference>
<evidence type="ECO:0000313" key="3">
    <source>
        <dbReference type="Proteomes" id="UP000320496"/>
    </source>
</evidence>
<dbReference type="SUPFAM" id="SSF46785">
    <property type="entry name" value="Winged helix' DNA-binding domain"/>
    <property type="match status" value="1"/>
</dbReference>
<dbReference type="RefSeq" id="WP_145372781.1">
    <property type="nucleotide sequence ID" value="NZ_CP036275.1"/>
</dbReference>
<dbReference type="Pfam" id="PF03551">
    <property type="entry name" value="PadR"/>
    <property type="match status" value="1"/>
</dbReference>
<evidence type="ECO:0000259" key="1">
    <source>
        <dbReference type="Pfam" id="PF03551"/>
    </source>
</evidence>
<dbReference type="OrthoDB" id="259423at2"/>
<dbReference type="CDD" id="cd00090">
    <property type="entry name" value="HTH_ARSR"/>
    <property type="match status" value="1"/>
</dbReference>
<accession>A0A517ZG42</accession>
<dbReference type="EMBL" id="CP036275">
    <property type="protein sequence ID" value="QDU41412.1"/>
    <property type="molecule type" value="Genomic_DNA"/>
</dbReference>
<gene>
    <name evidence="2" type="ORF">Mal4_57790</name>
</gene>
<dbReference type="InterPro" id="IPR005149">
    <property type="entry name" value="Tscrpt_reg_PadR_N"/>
</dbReference>
<dbReference type="InterPro" id="IPR036390">
    <property type="entry name" value="WH_DNA-bd_sf"/>
</dbReference>
<dbReference type="AlphaFoldDB" id="A0A517ZG42"/>
<keyword evidence="3" id="KW-1185">Reference proteome</keyword>
<organism evidence="2 3">
    <name type="scientific">Maioricimonas rarisocia</name>
    <dbReference type="NCBI Taxonomy" id="2528026"/>
    <lineage>
        <taxon>Bacteria</taxon>
        <taxon>Pseudomonadati</taxon>
        <taxon>Planctomycetota</taxon>
        <taxon>Planctomycetia</taxon>
        <taxon>Planctomycetales</taxon>
        <taxon>Planctomycetaceae</taxon>
        <taxon>Maioricimonas</taxon>
    </lineage>
</organism>
<dbReference type="GO" id="GO:0006355">
    <property type="term" value="P:regulation of DNA-templated transcription"/>
    <property type="evidence" value="ECO:0007669"/>
    <property type="project" value="UniProtKB-ARBA"/>
</dbReference>
<name>A0A517ZG42_9PLAN</name>
<feature type="domain" description="Transcription regulator PadR N-terminal" evidence="1">
    <location>
        <begin position="32"/>
        <end position="79"/>
    </location>
</feature>
<evidence type="ECO:0000313" key="2">
    <source>
        <dbReference type="EMBL" id="QDU41412.1"/>
    </source>
</evidence>